<keyword evidence="2" id="KW-1185">Reference proteome</keyword>
<organism evidence="1 2">
    <name type="scientific">Flemingia macrophylla</name>
    <dbReference type="NCBI Taxonomy" id="520843"/>
    <lineage>
        <taxon>Eukaryota</taxon>
        <taxon>Viridiplantae</taxon>
        <taxon>Streptophyta</taxon>
        <taxon>Embryophyta</taxon>
        <taxon>Tracheophyta</taxon>
        <taxon>Spermatophyta</taxon>
        <taxon>Magnoliopsida</taxon>
        <taxon>eudicotyledons</taxon>
        <taxon>Gunneridae</taxon>
        <taxon>Pentapetalae</taxon>
        <taxon>rosids</taxon>
        <taxon>fabids</taxon>
        <taxon>Fabales</taxon>
        <taxon>Fabaceae</taxon>
        <taxon>Papilionoideae</taxon>
        <taxon>50 kb inversion clade</taxon>
        <taxon>NPAAA clade</taxon>
        <taxon>indigoferoid/millettioid clade</taxon>
        <taxon>Phaseoleae</taxon>
        <taxon>Flemingia</taxon>
    </lineage>
</organism>
<reference evidence="1 2" key="1">
    <citation type="submission" date="2024-08" db="EMBL/GenBank/DDBJ databases">
        <title>Insights into the chromosomal genome structure of Flemingia macrophylla.</title>
        <authorList>
            <person name="Ding Y."/>
            <person name="Zhao Y."/>
            <person name="Bi W."/>
            <person name="Wu M."/>
            <person name="Zhao G."/>
            <person name="Gong Y."/>
            <person name="Li W."/>
            <person name="Zhang P."/>
        </authorList>
    </citation>
    <scope>NUCLEOTIDE SEQUENCE [LARGE SCALE GENOMIC DNA]</scope>
    <source>
        <strain evidence="1">DYQJB</strain>
        <tissue evidence="1">Leaf</tissue>
    </source>
</reference>
<dbReference type="EMBL" id="JBGMDY010000005">
    <property type="protein sequence ID" value="KAL2333060.1"/>
    <property type="molecule type" value="Genomic_DNA"/>
</dbReference>
<proteinExistence type="predicted"/>
<dbReference type="PANTHER" id="PTHR34042">
    <property type="entry name" value="TRANSCRIPTION REPRESSOR OFP17"/>
    <property type="match status" value="1"/>
</dbReference>
<evidence type="ECO:0000313" key="1">
    <source>
        <dbReference type="EMBL" id="KAL2333060.1"/>
    </source>
</evidence>
<gene>
    <name evidence="1" type="ORF">Fmac_014273</name>
</gene>
<protein>
    <submittedName>
        <fullName evidence="1">Uncharacterized protein</fullName>
    </submittedName>
</protein>
<sequence>MALPLAWRDDLEEGKIRDLMDVEDLLYYWKNLKCPVFIDLVCGFYVEICKDLFSSACEEGSSFQLMMAEN</sequence>
<dbReference type="AlphaFoldDB" id="A0ABD1MBB7"/>
<evidence type="ECO:0000313" key="2">
    <source>
        <dbReference type="Proteomes" id="UP001603857"/>
    </source>
</evidence>
<accession>A0ABD1MBB7</accession>
<dbReference type="Proteomes" id="UP001603857">
    <property type="component" value="Unassembled WGS sequence"/>
</dbReference>
<comment type="caution">
    <text evidence="1">The sequence shown here is derived from an EMBL/GenBank/DDBJ whole genome shotgun (WGS) entry which is preliminary data.</text>
</comment>
<dbReference type="InterPro" id="IPR044686">
    <property type="entry name" value="OFP17"/>
</dbReference>
<dbReference type="PANTHER" id="PTHR34042:SF1">
    <property type="entry name" value="TRANSCRIPTION REPRESSOR OFP17"/>
    <property type="match status" value="1"/>
</dbReference>
<name>A0ABD1MBB7_9FABA</name>